<name>W2HFY1_PHYNI</name>
<reference evidence="2 3" key="2">
    <citation type="submission" date="2013-11" db="EMBL/GenBank/DDBJ databases">
        <title>The Genome Sequence of Phytophthora parasitica CJ05E6.</title>
        <authorList>
            <consortium name="The Broad Institute Genomics Platform"/>
            <person name="Russ C."/>
            <person name="Tyler B."/>
            <person name="Panabieres F."/>
            <person name="Shan W."/>
            <person name="Tripathy S."/>
            <person name="Grunwald N."/>
            <person name="Machado M."/>
            <person name="Johnson C.S."/>
            <person name="Arredondo F."/>
            <person name="Hong C."/>
            <person name="Coffey M."/>
            <person name="Young S.K."/>
            <person name="Zeng Q."/>
            <person name="Gargeya S."/>
            <person name="Fitzgerald M."/>
            <person name="Abouelleil A."/>
            <person name="Alvarado L."/>
            <person name="Chapman S.B."/>
            <person name="Gainer-Dewar J."/>
            <person name="Goldberg J."/>
            <person name="Griggs A."/>
            <person name="Gujja S."/>
            <person name="Hansen M."/>
            <person name="Howarth C."/>
            <person name="Imamovic A."/>
            <person name="Ireland A."/>
            <person name="Larimer J."/>
            <person name="McCowan C."/>
            <person name="Murphy C."/>
            <person name="Pearson M."/>
            <person name="Poon T.W."/>
            <person name="Priest M."/>
            <person name="Roberts A."/>
            <person name="Saif S."/>
            <person name="Shea T."/>
            <person name="Sykes S."/>
            <person name="Wortman J."/>
            <person name="Nusbaum C."/>
            <person name="Birren B."/>
        </authorList>
    </citation>
    <scope>NUCLEOTIDE SEQUENCE [LARGE SCALE GENOMIC DNA]</scope>
    <source>
        <strain evidence="2 3">CJ05E6</strain>
    </source>
</reference>
<dbReference type="Proteomes" id="UP000053236">
    <property type="component" value="Unassembled WGS sequence"/>
</dbReference>
<dbReference type="Proteomes" id="UP000053864">
    <property type="component" value="Unassembled WGS sequence"/>
</dbReference>
<evidence type="ECO:0000313" key="2">
    <source>
        <dbReference type="EMBL" id="ETL47572.1"/>
    </source>
</evidence>
<dbReference type="EMBL" id="KI671181">
    <property type="protein sequence ID" value="ETL47572.1"/>
    <property type="molecule type" value="Genomic_DNA"/>
</dbReference>
<organism evidence="1">
    <name type="scientific">Phytophthora nicotianae</name>
    <name type="common">Potato buckeye rot agent</name>
    <name type="synonym">Phytophthora parasitica</name>
    <dbReference type="NCBI Taxonomy" id="4792"/>
    <lineage>
        <taxon>Eukaryota</taxon>
        <taxon>Sar</taxon>
        <taxon>Stramenopiles</taxon>
        <taxon>Oomycota</taxon>
        <taxon>Peronosporomycetes</taxon>
        <taxon>Peronosporales</taxon>
        <taxon>Peronosporaceae</taxon>
        <taxon>Phytophthora</taxon>
    </lineage>
</organism>
<reference evidence="1" key="1">
    <citation type="submission" date="2013-11" db="EMBL/GenBank/DDBJ databases">
        <title>The Genome Sequence of Phytophthora parasitica CJ02B3.</title>
        <authorList>
            <consortium name="The Broad Institute Genomics Platform"/>
            <person name="Russ C."/>
            <person name="Tyler B."/>
            <person name="Panabieres F."/>
            <person name="Shan W."/>
            <person name="Tripathy S."/>
            <person name="Grunwald N."/>
            <person name="Machado M."/>
            <person name="Johnson C.S."/>
            <person name="Arredondo F."/>
            <person name="Hong C."/>
            <person name="Coffey M."/>
            <person name="Young S.K."/>
            <person name="Zeng Q."/>
            <person name="Gargeya S."/>
            <person name="Fitzgerald M."/>
            <person name="Abouelleil A."/>
            <person name="Alvarado L."/>
            <person name="Chapman S.B."/>
            <person name="Gainer-Dewar J."/>
            <person name="Goldberg J."/>
            <person name="Griggs A."/>
            <person name="Gujja S."/>
            <person name="Hansen M."/>
            <person name="Howarth C."/>
            <person name="Imamovic A."/>
            <person name="Ireland A."/>
            <person name="Larimer J."/>
            <person name="McCowan C."/>
            <person name="Murphy C."/>
            <person name="Pearson M."/>
            <person name="Poon T.W."/>
            <person name="Priest M."/>
            <person name="Roberts A."/>
            <person name="Saif S."/>
            <person name="Shea T."/>
            <person name="Sykes S."/>
            <person name="Wortman J."/>
            <person name="Nusbaum C."/>
            <person name="Birren B."/>
        </authorList>
    </citation>
    <scope>NUCLEOTIDE SEQUENCE [LARGE SCALE GENOMIC DNA]</scope>
    <source>
        <strain evidence="1">CJ02B3</strain>
    </source>
</reference>
<dbReference type="EMBL" id="KI684689">
    <property type="protein sequence ID" value="ETK94182.1"/>
    <property type="molecule type" value="Genomic_DNA"/>
</dbReference>
<protein>
    <submittedName>
        <fullName evidence="1">Uncharacterized protein</fullName>
    </submittedName>
</protein>
<gene>
    <name evidence="1" type="ORF">L915_02720</name>
    <name evidence="2" type="ORF">L916_02696</name>
</gene>
<dbReference type="AlphaFoldDB" id="W2HFY1"/>
<sequence>MSPITAFGARCSSCGQLVVYALRALANEARCCMGFQWALARAHDYVFKTR</sequence>
<evidence type="ECO:0000313" key="1">
    <source>
        <dbReference type="EMBL" id="ETK94182.1"/>
    </source>
</evidence>
<accession>W2HFY1</accession>
<evidence type="ECO:0000313" key="3">
    <source>
        <dbReference type="Proteomes" id="UP000053864"/>
    </source>
</evidence>
<proteinExistence type="predicted"/>